<dbReference type="EC" id="3.1.-.-" evidence="2"/>
<dbReference type="InterPro" id="IPR050126">
    <property type="entry name" value="Ap4A_hydrolase"/>
</dbReference>
<dbReference type="Pfam" id="PF00149">
    <property type="entry name" value="Metallophos"/>
    <property type="match status" value="1"/>
</dbReference>
<dbReference type="RefSeq" id="WP_330957423.1">
    <property type="nucleotide sequence ID" value="NZ_JAZGJQ010000001.1"/>
</dbReference>
<dbReference type="InterPro" id="IPR029052">
    <property type="entry name" value="Metallo-depent_PP-like"/>
</dbReference>
<accession>A0ABU7R7T3</accession>
<keyword evidence="2" id="KW-0378">Hydrolase</keyword>
<organism evidence="2 3">
    <name type="scientific">Olsenella absiana</name>
    <dbReference type="NCBI Taxonomy" id="3115222"/>
    <lineage>
        <taxon>Bacteria</taxon>
        <taxon>Bacillati</taxon>
        <taxon>Actinomycetota</taxon>
        <taxon>Coriobacteriia</taxon>
        <taxon>Coriobacteriales</taxon>
        <taxon>Atopobiaceae</taxon>
        <taxon>Olsenella</taxon>
    </lineage>
</organism>
<evidence type="ECO:0000313" key="2">
    <source>
        <dbReference type="EMBL" id="MEE6146659.1"/>
    </source>
</evidence>
<feature type="domain" description="Calcineurin-like phosphoesterase" evidence="1">
    <location>
        <begin position="3"/>
        <end position="201"/>
    </location>
</feature>
<evidence type="ECO:0000313" key="3">
    <source>
        <dbReference type="Proteomes" id="UP001332931"/>
    </source>
</evidence>
<dbReference type="Gene3D" id="3.60.21.10">
    <property type="match status" value="1"/>
</dbReference>
<protein>
    <submittedName>
        <fullName evidence="2">Metallophosphoesterase family protein</fullName>
        <ecNumber evidence="2">3.1.-.-</ecNumber>
    </submittedName>
</protein>
<dbReference type="GO" id="GO:0016787">
    <property type="term" value="F:hydrolase activity"/>
    <property type="evidence" value="ECO:0007669"/>
    <property type="project" value="UniProtKB-KW"/>
</dbReference>
<gene>
    <name evidence="2" type="ORF">VXJ25_01410</name>
</gene>
<dbReference type="PANTHER" id="PTHR42850">
    <property type="entry name" value="METALLOPHOSPHOESTERASE"/>
    <property type="match status" value="1"/>
</dbReference>
<keyword evidence="3" id="KW-1185">Reference proteome</keyword>
<dbReference type="Proteomes" id="UP001332931">
    <property type="component" value="Unassembled WGS sequence"/>
</dbReference>
<comment type="caution">
    <text evidence="2">The sequence shown here is derived from an EMBL/GenBank/DDBJ whole genome shotgun (WGS) entry which is preliminary data.</text>
</comment>
<dbReference type="EMBL" id="JAZGJQ010000001">
    <property type="protein sequence ID" value="MEE6146659.1"/>
    <property type="molecule type" value="Genomic_DNA"/>
</dbReference>
<dbReference type="CDD" id="cd00144">
    <property type="entry name" value="MPP_PPP_family"/>
    <property type="match status" value="1"/>
</dbReference>
<dbReference type="SUPFAM" id="SSF56300">
    <property type="entry name" value="Metallo-dependent phosphatases"/>
    <property type="match status" value="1"/>
</dbReference>
<reference evidence="2 3" key="1">
    <citation type="submission" date="2024-01" db="EMBL/GenBank/DDBJ databases">
        <title>Description of Olsenella sp. nov., isolated from pig feces.</title>
        <authorList>
            <person name="Chang Y.-H."/>
        </authorList>
    </citation>
    <scope>NUCLEOTIDE SEQUENCE [LARGE SCALE GENOMIC DNA]</scope>
    <source>
        <strain evidence="2 3">YH-ols2223</strain>
    </source>
</reference>
<name>A0ABU7R7T3_9ACTN</name>
<evidence type="ECO:0000259" key="1">
    <source>
        <dbReference type="Pfam" id="PF00149"/>
    </source>
</evidence>
<sequence>MATYVVSDIHGHFKTFERLLEDVSPGAEDQVWVLGDMIDRGPDPVSVMRACRDLPGAHVLMGNHEDLMRDFLLNGEEDQTAAVNWAINGGGTTMEGLDKLPHDEELDLLEWALELPTAGHVRVGARPFLLVHAGLRPLDLTAGTDWDDAALEGLLERQSVEDVLWIREEFWGAPTGLLDARGEGPIVVAGHTPVPYVEPIADAFDRPARNEEGLCQMMRVGASEATGGVADRWAIDCGAAGGAGWGRILMLRLDDEREFYATVEEGE</sequence>
<proteinExistence type="predicted"/>
<dbReference type="InterPro" id="IPR004843">
    <property type="entry name" value="Calcineurin-like_PHP"/>
</dbReference>
<dbReference type="PANTHER" id="PTHR42850:SF4">
    <property type="entry name" value="ZINC-DEPENDENT ENDOPOLYPHOSPHATASE"/>
    <property type="match status" value="1"/>
</dbReference>